<proteinExistence type="predicted"/>
<evidence type="ECO:0000313" key="2">
    <source>
        <dbReference type="Proteomes" id="UP000675940"/>
    </source>
</evidence>
<protein>
    <submittedName>
        <fullName evidence="1">Uncharacterized protein</fullName>
    </submittedName>
</protein>
<gene>
    <name evidence="1" type="ORF">J5474_20300</name>
</gene>
<evidence type="ECO:0000313" key="1">
    <source>
        <dbReference type="EMBL" id="MBP0484819.1"/>
    </source>
</evidence>
<dbReference type="AlphaFoldDB" id="A0A940S561"/>
<organism evidence="1 2">
    <name type="scientific">Sagittula salina</name>
    <dbReference type="NCBI Taxonomy" id="2820268"/>
    <lineage>
        <taxon>Bacteria</taxon>
        <taxon>Pseudomonadati</taxon>
        <taxon>Pseudomonadota</taxon>
        <taxon>Alphaproteobacteria</taxon>
        <taxon>Rhodobacterales</taxon>
        <taxon>Roseobacteraceae</taxon>
        <taxon>Sagittula</taxon>
    </lineage>
</organism>
<comment type="caution">
    <text evidence="1">The sequence shown here is derived from an EMBL/GenBank/DDBJ whole genome shotgun (WGS) entry which is preliminary data.</text>
</comment>
<dbReference type="RefSeq" id="WP_209363509.1">
    <property type="nucleotide sequence ID" value="NZ_JAGISH010000017.1"/>
</dbReference>
<dbReference type="EMBL" id="JAGISH010000017">
    <property type="protein sequence ID" value="MBP0484819.1"/>
    <property type="molecule type" value="Genomic_DNA"/>
</dbReference>
<reference evidence="1" key="1">
    <citation type="submission" date="2021-03" db="EMBL/GenBank/DDBJ databases">
        <title>Sagittula salina sp. nov. strain M10.9X isolated from the marine waste.</title>
        <authorList>
            <person name="Satari L."/>
            <person name="Molina-Menor E."/>
            <person name="Vidal-Verdu A."/>
            <person name="Pascual J."/>
            <person name="Pereto J."/>
            <person name="Porcar M."/>
        </authorList>
    </citation>
    <scope>NUCLEOTIDE SEQUENCE</scope>
    <source>
        <strain evidence="1">M10.9X</strain>
    </source>
</reference>
<keyword evidence="2" id="KW-1185">Reference proteome</keyword>
<sequence>MAWKVDVSRTAREDLRTIYRHLVNVQHTQFGHGLAAAEKLATDRLATIRRNA</sequence>
<name>A0A940S561_9RHOB</name>
<accession>A0A940S561</accession>
<dbReference type="Proteomes" id="UP000675940">
    <property type="component" value="Unassembled WGS sequence"/>
</dbReference>